<feature type="region of interest" description="Disordered" evidence="1">
    <location>
        <begin position="150"/>
        <end position="177"/>
    </location>
</feature>
<feature type="compositionally biased region" description="Polar residues" evidence="1">
    <location>
        <begin position="155"/>
        <end position="166"/>
    </location>
</feature>
<feature type="compositionally biased region" description="Polar residues" evidence="1">
    <location>
        <begin position="390"/>
        <end position="407"/>
    </location>
</feature>
<feature type="region of interest" description="Disordered" evidence="1">
    <location>
        <begin position="388"/>
        <end position="440"/>
    </location>
</feature>
<evidence type="ECO:0000256" key="1">
    <source>
        <dbReference type="SAM" id="MobiDB-lite"/>
    </source>
</evidence>
<name>G0UQB1_TRYCI</name>
<feature type="signal peptide" evidence="2">
    <location>
        <begin position="1"/>
        <end position="18"/>
    </location>
</feature>
<sequence length="505" mass="54772">MACLLILDIPFLCLFSCANIHLYFQKGLWMEAAAIRCFQDGDLAGAARLYSNLATLYPHHAKMARVCRVLSNPLEVPLPHRFADVVEALLEPCVTHRVLFGAGASQATIRKVFQAWTLLVHPDKNPYPRAGDAFNRLVAFKGAVAGESGTRVGSAKTQRSMSSTTGHVLGRQGGPKGLAQTTGSFEPFRRSSWGDEIDLSLCELKKVQVTLRSLKRKNVDDRELPPLSAFLPQMTSPGLTGDDANDGSNVGTDAVSSSCCGDNQASCNQHSALQGLCSESDVDKDVVLAQTMGDRKPISKSLDVFRNGSPSSARRVRDTVWTNEAVDATRELPSREVDGDIRKRDATCEDIVEGGSGQCVETILTDCFSQAADVNTNVDVPKGVHEQARSMPSTALHNQINNSNGSGESKLDITLDESTSNSTCGVSSLPSSPQVPSFSDVEENLSVNELTKSNVRELFSSILMKINRAPLRLKCDLSYAAYLREKQEGNVEAHEPSRCDPCEHQ</sequence>
<evidence type="ECO:0000256" key="2">
    <source>
        <dbReference type="SAM" id="SignalP"/>
    </source>
</evidence>
<dbReference type="InterPro" id="IPR036869">
    <property type="entry name" value="J_dom_sf"/>
</dbReference>
<keyword evidence="2" id="KW-0732">Signal</keyword>
<feature type="compositionally biased region" description="Polar residues" evidence="1">
    <location>
        <begin position="416"/>
        <end position="426"/>
    </location>
</feature>
<proteinExistence type="predicted"/>
<evidence type="ECO:0000313" key="3">
    <source>
        <dbReference type="EMBL" id="CCC91572.1"/>
    </source>
</evidence>
<reference evidence="3" key="1">
    <citation type="journal article" date="2012" name="Proc. Natl. Acad. Sci. U.S.A.">
        <title>Antigenic diversity is generated by distinct evolutionary mechanisms in African trypanosome species.</title>
        <authorList>
            <person name="Jackson A.P."/>
            <person name="Berry A."/>
            <person name="Aslett M."/>
            <person name="Allison H.C."/>
            <person name="Burton P."/>
            <person name="Vavrova-Anderson J."/>
            <person name="Brown R."/>
            <person name="Browne H."/>
            <person name="Corton N."/>
            <person name="Hauser H."/>
            <person name="Gamble J."/>
            <person name="Gilderthorp R."/>
            <person name="Marcello L."/>
            <person name="McQuillan J."/>
            <person name="Otto T.D."/>
            <person name="Quail M.A."/>
            <person name="Sanders M.J."/>
            <person name="van Tonder A."/>
            <person name="Ginger M.L."/>
            <person name="Field M.C."/>
            <person name="Barry J.D."/>
            <person name="Hertz-Fowler C."/>
            <person name="Berriman M."/>
        </authorList>
    </citation>
    <scope>NUCLEOTIDE SEQUENCE</scope>
    <source>
        <strain evidence="3">IL3000</strain>
    </source>
</reference>
<organism evidence="3">
    <name type="scientific">Trypanosoma congolense (strain IL3000)</name>
    <dbReference type="NCBI Taxonomy" id="1068625"/>
    <lineage>
        <taxon>Eukaryota</taxon>
        <taxon>Discoba</taxon>
        <taxon>Euglenozoa</taxon>
        <taxon>Kinetoplastea</taxon>
        <taxon>Metakinetoplastina</taxon>
        <taxon>Trypanosomatida</taxon>
        <taxon>Trypanosomatidae</taxon>
        <taxon>Trypanosoma</taxon>
        <taxon>Nannomonas</taxon>
    </lineage>
</organism>
<feature type="compositionally biased region" description="Low complexity" evidence="1">
    <location>
        <begin position="427"/>
        <end position="439"/>
    </location>
</feature>
<dbReference type="AlphaFoldDB" id="G0UQB1"/>
<accession>G0UQB1</accession>
<feature type="chain" id="PRO_5003410362" description="J domain-containing protein" evidence="2">
    <location>
        <begin position="19"/>
        <end position="505"/>
    </location>
</feature>
<dbReference type="EMBL" id="HE575320">
    <property type="protein sequence ID" value="CCC91572.1"/>
    <property type="molecule type" value="Genomic_DNA"/>
</dbReference>
<evidence type="ECO:0008006" key="4">
    <source>
        <dbReference type="Google" id="ProtNLM"/>
    </source>
</evidence>
<gene>
    <name evidence="3" type="ORF">TCIL3000_7_3860</name>
</gene>
<protein>
    <recommendedName>
        <fullName evidence="4">J domain-containing protein</fullName>
    </recommendedName>
</protein>
<dbReference type="VEuPathDB" id="TriTrypDB:TcIL3000_7_3860"/>
<dbReference type="SUPFAM" id="SSF46565">
    <property type="entry name" value="Chaperone J-domain"/>
    <property type="match status" value="1"/>
</dbReference>